<accession>C0QAC3</accession>
<dbReference type="KEGG" id="dat:HRM2_15990"/>
<protein>
    <submittedName>
        <fullName evidence="2">Uncharacterized protein</fullName>
    </submittedName>
</protein>
<reference evidence="2 3" key="1">
    <citation type="journal article" date="2009" name="Environ. Microbiol.">
        <title>Genome sequence of Desulfobacterium autotrophicum HRM2, a marine sulfate reducer oxidizing organic carbon completely to carbon dioxide.</title>
        <authorList>
            <person name="Strittmatter A.W."/>
            <person name="Liesegang H."/>
            <person name="Rabus R."/>
            <person name="Decker I."/>
            <person name="Amann J."/>
            <person name="Andres S."/>
            <person name="Henne A."/>
            <person name="Fricke W.F."/>
            <person name="Martinez-Arias R."/>
            <person name="Bartels D."/>
            <person name="Goesmann A."/>
            <person name="Krause L."/>
            <person name="Puehler A."/>
            <person name="Klenk H.P."/>
            <person name="Richter M."/>
            <person name="Schuler M."/>
            <person name="Gloeckner F.O."/>
            <person name="Meyerdierks A."/>
            <person name="Gottschalk G."/>
            <person name="Amann R."/>
        </authorList>
    </citation>
    <scope>NUCLEOTIDE SEQUENCE [LARGE SCALE GENOMIC DNA]</scope>
    <source>
        <strain evidence="3">ATCC 43914 / DSM 3382 / HRM2</strain>
    </source>
</reference>
<feature type="region of interest" description="Disordered" evidence="1">
    <location>
        <begin position="29"/>
        <end position="53"/>
    </location>
</feature>
<evidence type="ECO:0000256" key="1">
    <source>
        <dbReference type="SAM" id="MobiDB-lite"/>
    </source>
</evidence>
<proteinExistence type="predicted"/>
<dbReference type="AlphaFoldDB" id="C0QAC3"/>
<sequence>MHTSRCRDRGQGLHDATFLIWFLTKTKGEGAGQRMIRQPESLPGQKTKGYPLE</sequence>
<dbReference type="EMBL" id="CP001087">
    <property type="protein sequence ID" value="ACN14708.1"/>
    <property type="molecule type" value="Genomic_DNA"/>
</dbReference>
<evidence type="ECO:0000313" key="2">
    <source>
        <dbReference type="EMBL" id="ACN14708.1"/>
    </source>
</evidence>
<name>C0QAC3_DESAH</name>
<dbReference type="HOGENOM" id="CLU_3060829_0_0_7"/>
<keyword evidence="3" id="KW-1185">Reference proteome</keyword>
<evidence type="ECO:0000313" key="3">
    <source>
        <dbReference type="Proteomes" id="UP000000442"/>
    </source>
</evidence>
<dbReference type="Proteomes" id="UP000000442">
    <property type="component" value="Chromosome"/>
</dbReference>
<gene>
    <name evidence="2" type="ordered locus">HRM2_15990</name>
</gene>
<organism evidence="2 3">
    <name type="scientific">Desulforapulum autotrophicum (strain ATCC 43914 / DSM 3382 / VKM B-1955 / HRM2)</name>
    <name type="common">Desulfobacterium autotrophicum</name>
    <dbReference type="NCBI Taxonomy" id="177437"/>
    <lineage>
        <taxon>Bacteria</taxon>
        <taxon>Pseudomonadati</taxon>
        <taxon>Thermodesulfobacteriota</taxon>
        <taxon>Desulfobacteria</taxon>
        <taxon>Desulfobacterales</taxon>
        <taxon>Desulfobacteraceae</taxon>
        <taxon>Desulforapulum</taxon>
    </lineage>
</organism>
<dbReference type="STRING" id="177437.HRM2_15990"/>